<evidence type="ECO:0000259" key="10">
    <source>
        <dbReference type="Pfam" id="PF00521"/>
    </source>
</evidence>
<feature type="region of interest" description="Disordered" evidence="9">
    <location>
        <begin position="89"/>
        <end position="131"/>
    </location>
</feature>
<evidence type="ECO:0000256" key="6">
    <source>
        <dbReference type="ARBA" id="ARBA00023029"/>
    </source>
</evidence>
<dbReference type="GO" id="GO:0006265">
    <property type="term" value="P:DNA topological change"/>
    <property type="evidence" value="ECO:0007669"/>
    <property type="project" value="InterPro"/>
</dbReference>
<dbReference type="PANTHER" id="PTHR10169:SF38">
    <property type="entry name" value="DNA TOPOISOMERASE 2"/>
    <property type="match status" value="1"/>
</dbReference>
<reference evidence="11" key="1">
    <citation type="submission" date="2019-07" db="EMBL/GenBank/DDBJ databases">
        <authorList>
            <person name="Dittberner H."/>
        </authorList>
    </citation>
    <scope>NUCLEOTIDE SEQUENCE [LARGE SCALE GENOMIC DNA]</scope>
</reference>
<dbReference type="InterPro" id="IPR050634">
    <property type="entry name" value="DNA_Topoisomerase_II"/>
</dbReference>
<proteinExistence type="predicted"/>
<feature type="compositionally biased region" description="Basic residues" evidence="9">
    <location>
        <begin position="99"/>
        <end position="114"/>
    </location>
</feature>
<feature type="domain" description="Topo IIA-type catalytic" evidence="10">
    <location>
        <begin position="7"/>
        <end position="113"/>
    </location>
</feature>
<feature type="compositionally biased region" description="Basic and acidic residues" evidence="9">
    <location>
        <begin position="121"/>
        <end position="131"/>
    </location>
</feature>
<keyword evidence="6" id="KW-0799">Topoisomerase</keyword>
<gene>
    <name evidence="11" type="ORF">ANE_LOCUS8326</name>
</gene>
<keyword evidence="8" id="KW-0413">Isomerase</keyword>
<evidence type="ECO:0000313" key="11">
    <source>
        <dbReference type="EMBL" id="VVA97881.1"/>
    </source>
</evidence>
<evidence type="ECO:0000256" key="3">
    <source>
        <dbReference type="ARBA" id="ARBA00012895"/>
    </source>
</evidence>
<keyword evidence="4" id="KW-0547">Nucleotide-binding</keyword>
<dbReference type="InterPro" id="IPR013757">
    <property type="entry name" value="Topo_IIA_A_a_sf"/>
</dbReference>
<dbReference type="GO" id="GO:0000712">
    <property type="term" value="P:resolution of meiotic recombination intermediates"/>
    <property type="evidence" value="ECO:0007669"/>
    <property type="project" value="TreeGrafter"/>
</dbReference>
<comment type="caution">
    <text evidence="11">The sequence shown here is derived from an EMBL/GenBank/DDBJ whole genome shotgun (WGS) entry which is preliminary data.</text>
</comment>
<dbReference type="GO" id="GO:0005524">
    <property type="term" value="F:ATP binding"/>
    <property type="evidence" value="ECO:0007669"/>
    <property type="project" value="UniProtKB-KW"/>
</dbReference>
<dbReference type="SUPFAM" id="SSF56719">
    <property type="entry name" value="Type II DNA topoisomerase"/>
    <property type="match status" value="1"/>
</dbReference>
<dbReference type="GO" id="GO:0003918">
    <property type="term" value="F:DNA topoisomerase type II (double strand cut, ATP-hydrolyzing) activity"/>
    <property type="evidence" value="ECO:0007669"/>
    <property type="project" value="UniProtKB-EC"/>
</dbReference>
<evidence type="ECO:0000256" key="1">
    <source>
        <dbReference type="ARBA" id="ARBA00000185"/>
    </source>
</evidence>
<keyword evidence="12" id="KW-1185">Reference proteome</keyword>
<dbReference type="Proteomes" id="UP000489600">
    <property type="component" value="Unassembled WGS sequence"/>
</dbReference>
<dbReference type="AlphaFoldDB" id="A0A565B964"/>
<evidence type="ECO:0000256" key="4">
    <source>
        <dbReference type="ARBA" id="ARBA00022741"/>
    </source>
</evidence>
<protein>
    <recommendedName>
        <fullName evidence="3">DNA topoisomerase (ATP-hydrolyzing)</fullName>
        <ecNumber evidence="3">5.6.2.2</ecNumber>
    </recommendedName>
</protein>
<evidence type="ECO:0000313" key="12">
    <source>
        <dbReference type="Proteomes" id="UP000489600"/>
    </source>
</evidence>
<keyword evidence="7" id="KW-0238">DNA-binding</keyword>
<evidence type="ECO:0000256" key="9">
    <source>
        <dbReference type="SAM" id="MobiDB-lite"/>
    </source>
</evidence>
<dbReference type="GO" id="GO:0000819">
    <property type="term" value="P:sister chromatid segregation"/>
    <property type="evidence" value="ECO:0007669"/>
    <property type="project" value="TreeGrafter"/>
</dbReference>
<dbReference type="InterPro" id="IPR013760">
    <property type="entry name" value="Topo_IIA-like_dom_sf"/>
</dbReference>
<dbReference type="GO" id="GO:0003677">
    <property type="term" value="F:DNA binding"/>
    <property type="evidence" value="ECO:0007669"/>
    <property type="project" value="UniProtKB-KW"/>
</dbReference>
<dbReference type="Pfam" id="PF00521">
    <property type="entry name" value="DNA_topoisoIV"/>
    <property type="match status" value="1"/>
</dbReference>
<accession>A0A565B964</accession>
<evidence type="ECO:0000256" key="5">
    <source>
        <dbReference type="ARBA" id="ARBA00022840"/>
    </source>
</evidence>
<comment type="catalytic activity">
    <reaction evidence="1">
        <text>ATP-dependent breakage, passage and rejoining of double-stranded DNA.</text>
        <dbReference type="EC" id="5.6.2.2"/>
    </reaction>
</comment>
<name>A0A565B964_9BRAS</name>
<evidence type="ECO:0000256" key="2">
    <source>
        <dbReference type="ARBA" id="ARBA00001946"/>
    </source>
</evidence>
<dbReference type="InterPro" id="IPR002205">
    <property type="entry name" value="Topo_IIA_dom_A"/>
</dbReference>
<organism evidence="11 12">
    <name type="scientific">Arabis nemorensis</name>
    <dbReference type="NCBI Taxonomy" id="586526"/>
    <lineage>
        <taxon>Eukaryota</taxon>
        <taxon>Viridiplantae</taxon>
        <taxon>Streptophyta</taxon>
        <taxon>Embryophyta</taxon>
        <taxon>Tracheophyta</taxon>
        <taxon>Spermatophyta</taxon>
        <taxon>Magnoliopsida</taxon>
        <taxon>eudicotyledons</taxon>
        <taxon>Gunneridae</taxon>
        <taxon>Pentapetalae</taxon>
        <taxon>rosids</taxon>
        <taxon>malvids</taxon>
        <taxon>Brassicales</taxon>
        <taxon>Brassicaceae</taxon>
        <taxon>Arabideae</taxon>
        <taxon>Arabis</taxon>
    </lineage>
</organism>
<sequence>MPKVGSERKKVPGFRMHHFKLRSCLSTTNMNLFNSKLVLKKYKDPLEIMKKFYKLRLKFYYQRRSRMNDDVTSRLREIKNEMKVVHTLGAEGDDVDNRNKKKRRRTGKKKKKWHSNTSNHQPDEKSDHMKELKSKVHRLDQTDQWVGCTTPEYMWYSELTTLLKEVQELYEADMKLEEGFHDTAFFVGCLCLIVVPQKIGWGLKTAL</sequence>
<dbReference type="EC" id="5.6.2.2" evidence="3"/>
<dbReference type="PANTHER" id="PTHR10169">
    <property type="entry name" value="DNA TOPOISOMERASE/GYRASE"/>
    <property type="match status" value="1"/>
</dbReference>
<dbReference type="Gene3D" id="1.10.268.10">
    <property type="entry name" value="Topoisomerase, domain 3"/>
    <property type="match status" value="1"/>
</dbReference>
<keyword evidence="5" id="KW-0067">ATP-binding</keyword>
<dbReference type="GO" id="GO:0005634">
    <property type="term" value="C:nucleus"/>
    <property type="evidence" value="ECO:0007669"/>
    <property type="project" value="TreeGrafter"/>
</dbReference>
<comment type="cofactor">
    <cofactor evidence="2">
        <name>Mg(2+)</name>
        <dbReference type="ChEBI" id="CHEBI:18420"/>
    </cofactor>
</comment>
<evidence type="ECO:0000256" key="8">
    <source>
        <dbReference type="ARBA" id="ARBA00023235"/>
    </source>
</evidence>
<dbReference type="EMBL" id="CABITT030000003">
    <property type="protein sequence ID" value="VVA97881.1"/>
    <property type="molecule type" value="Genomic_DNA"/>
</dbReference>
<evidence type="ECO:0000256" key="7">
    <source>
        <dbReference type="ARBA" id="ARBA00023125"/>
    </source>
</evidence>